<dbReference type="Proteomes" id="UP000242645">
    <property type="component" value="Chromosome"/>
</dbReference>
<dbReference type="Pfam" id="PF13361">
    <property type="entry name" value="UvrD_C"/>
    <property type="match status" value="2"/>
</dbReference>
<feature type="domain" description="UvrD-like helicase C-terminal" evidence="13">
    <location>
        <begin position="299"/>
        <end position="551"/>
    </location>
</feature>
<dbReference type="GO" id="GO:0005829">
    <property type="term" value="C:cytosol"/>
    <property type="evidence" value="ECO:0007669"/>
    <property type="project" value="TreeGrafter"/>
</dbReference>
<dbReference type="InterPro" id="IPR027417">
    <property type="entry name" value="P-loop_NTPase"/>
</dbReference>
<evidence type="ECO:0000259" key="12">
    <source>
        <dbReference type="PROSITE" id="PS51198"/>
    </source>
</evidence>
<dbReference type="InterPro" id="IPR013986">
    <property type="entry name" value="DExx_box_DNA_helicase_dom_sf"/>
</dbReference>
<evidence type="ECO:0000256" key="6">
    <source>
        <dbReference type="ARBA" id="ARBA00023235"/>
    </source>
</evidence>
<evidence type="ECO:0000256" key="9">
    <source>
        <dbReference type="ARBA" id="ARBA00048988"/>
    </source>
</evidence>
<evidence type="ECO:0000256" key="10">
    <source>
        <dbReference type="PROSITE-ProRule" id="PRU00560"/>
    </source>
</evidence>
<proteinExistence type="inferred from homology"/>
<dbReference type="GO" id="GO:0043138">
    <property type="term" value="F:3'-5' DNA helicase activity"/>
    <property type="evidence" value="ECO:0007669"/>
    <property type="project" value="UniProtKB-EC"/>
</dbReference>
<dbReference type="GO" id="GO:0005524">
    <property type="term" value="F:ATP binding"/>
    <property type="evidence" value="ECO:0007669"/>
    <property type="project" value="UniProtKB-UniRule"/>
</dbReference>
<dbReference type="OrthoDB" id="9810135at2"/>
<dbReference type="PROSITE" id="PS51198">
    <property type="entry name" value="UVRD_HELICASE_ATP_BIND"/>
    <property type="match status" value="1"/>
</dbReference>
<reference evidence="14 15" key="1">
    <citation type="journal article" date="2017" name="ISME J.">
        <title>Genome of 'Ca. Desulfovibrio trichonymphae', an H2-oxidizing bacterium in a tripartite symbiotic system within a protist cell in the termite gut.</title>
        <authorList>
            <person name="Kuwahara H."/>
            <person name="Yuki M."/>
            <person name="Izawa K."/>
            <person name="Ohkuma M."/>
            <person name="Hongoh Y."/>
        </authorList>
    </citation>
    <scope>NUCLEOTIDE SEQUENCE [LARGE SCALE GENOMIC DNA]</scope>
    <source>
        <strain evidence="14 15">Rs-N31</strain>
    </source>
</reference>
<evidence type="ECO:0000256" key="7">
    <source>
        <dbReference type="ARBA" id="ARBA00034617"/>
    </source>
</evidence>
<dbReference type="Pfam" id="PF00580">
    <property type="entry name" value="UvrD-helicase"/>
    <property type="match status" value="1"/>
</dbReference>
<dbReference type="EMBL" id="AP017368">
    <property type="protein sequence ID" value="BAV92581.1"/>
    <property type="molecule type" value="Genomic_DNA"/>
</dbReference>
<evidence type="ECO:0000256" key="11">
    <source>
        <dbReference type="SAM" id="MobiDB-lite"/>
    </source>
</evidence>
<comment type="similarity">
    <text evidence="1">Belongs to the helicase family. UvrD subfamily.</text>
</comment>
<dbReference type="SUPFAM" id="SSF52540">
    <property type="entry name" value="P-loop containing nucleoside triphosphate hydrolases"/>
    <property type="match status" value="1"/>
</dbReference>
<dbReference type="GO" id="GO:0003677">
    <property type="term" value="F:DNA binding"/>
    <property type="evidence" value="ECO:0007669"/>
    <property type="project" value="InterPro"/>
</dbReference>
<dbReference type="EC" id="5.6.2.4" evidence="8"/>
<feature type="binding site" evidence="10">
    <location>
        <begin position="27"/>
        <end position="34"/>
    </location>
    <ligand>
        <name>ATP</name>
        <dbReference type="ChEBI" id="CHEBI:30616"/>
    </ligand>
</feature>
<feature type="region of interest" description="Disordered" evidence="11">
    <location>
        <begin position="645"/>
        <end position="671"/>
    </location>
</feature>
<dbReference type="CDD" id="cd17932">
    <property type="entry name" value="DEXQc_UvrD"/>
    <property type="match status" value="1"/>
</dbReference>
<keyword evidence="2 10" id="KW-0547">Nucleotide-binding</keyword>
<protein>
    <recommendedName>
        <fullName evidence="8">DNA 3'-5' helicase</fullName>
        <ecNumber evidence="8">5.6.2.4</ecNumber>
    </recommendedName>
</protein>
<name>A0A1J1DV20_9BACT</name>
<dbReference type="InterPro" id="IPR000212">
    <property type="entry name" value="DNA_helicase_UvrD/REP"/>
</dbReference>
<dbReference type="GO" id="GO:0016887">
    <property type="term" value="F:ATP hydrolysis activity"/>
    <property type="evidence" value="ECO:0007669"/>
    <property type="project" value="RHEA"/>
</dbReference>
<evidence type="ECO:0000313" key="14">
    <source>
        <dbReference type="EMBL" id="BAV92581.1"/>
    </source>
</evidence>
<evidence type="ECO:0000256" key="5">
    <source>
        <dbReference type="ARBA" id="ARBA00022840"/>
    </source>
</evidence>
<dbReference type="InterPro" id="IPR014017">
    <property type="entry name" value="DNA_helicase_UvrD-like_C"/>
</dbReference>
<evidence type="ECO:0000256" key="3">
    <source>
        <dbReference type="ARBA" id="ARBA00022801"/>
    </source>
</evidence>
<keyword evidence="5 10" id="KW-0067">ATP-binding</keyword>
<evidence type="ECO:0000259" key="13">
    <source>
        <dbReference type="PROSITE" id="PS51217"/>
    </source>
</evidence>
<dbReference type="PANTHER" id="PTHR11070">
    <property type="entry name" value="UVRD / RECB / PCRA DNA HELICASE FAMILY MEMBER"/>
    <property type="match status" value="1"/>
</dbReference>
<evidence type="ECO:0000256" key="2">
    <source>
        <dbReference type="ARBA" id="ARBA00022741"/>
    </source>
</evidence>
<keyword evidence="3 10" id="KW-0378">Hydrolase</keyword>
<keyword evidence="15" id="KW-1185">Reference proteome</keyword>
<evidence type="ECO:0000256" key="8">
    <source>
        <dbReference type="ARBA" id="ARBA00034808"/>
    </source>
</evidence>
<comment type="catalytic activity">
    <reaction evidence="9">
        <text>ATP + H2O = ADP + phosphate + H(+)</text>
        <dbReference type="Rhea" id="RHEA:13065"/>
        <dbReference type="ChEBI" id="CHEBI:15377"/>
        <dbReference type="ChEBI" id="CHEBI:15378"/>
        <dbReference type="ChEBI" id="CHEBI:30616"/>
        <dbReference type="ChEBI" id="CHEBI:43474"/>
        <dbReference type="ChEBI" id="CHEBI:456216"/>
        <dbReference type="EC" id="5.6.2.4"/>
    </reaction>
</comment>
<dbReference type="RefSeq" id="WP_096400244.1">
    <property type="nucleotide sequence ID" value="NZ_AP017368.1"/>
</dbReference>
<dbReference type="Gene3D" id="1.10.486.10">
    <property type="entry name" value="PCRA, domain 4"/>
    <property type="match status" value="1"/>
</dbReference>
<dbReference type="InterPro" id="IPR014016">
    <property type="entry name" value="UvrD-like_ATP-bd"/>
</dbReference>
<evidence type="ECO:0000256" key="4">
    <source>
        <dbReference type="ARBA" id="ARBA00022806"/>
    </source>
</evidence>
<evidence type="ECO:0000313" key="15">
    <source>
        <dbReference type="Proteomes" id="UP000242645"/>
    </source>
</evidence>
<gene>
    <name evidence="14" type="primary">uvrD</name>
    <name evidence="14" type="ORF">RSDT_1069</name>
</gene>
<accession>A0A1J1DV20</accession>
<dbReference type="PROSITE" id="PS51217">
    <property type="entry name" value="UVRD_HELICASE_CTER"/>
    <property type="match status" value="1"/>
</dbReference>
<dbReference type="GO" id="GO:0000725">
    <property type="term" value="P:recombinational repair"/>
    <property type="evidence" value="ECO:0007669"/>
    <property type="project" value="TreeGrafter"/>
</dbReference>
<comment type="catalytic activity">
    <reaction evidence="7">
        <text>Couples ATP hydrolysis with the unwinding of duplex DNA by translocating in the 3'-5' direction.</text>
        <dbReference type="EC" id="5.6.2.4"/>
    </reaction>
</comment>
<dbReference type="KEGG" id="dtr:RSDT_1069"/>
<feature type="domain" description="UvrD-like helicase ATP-binding" evidence="12">
    <location>
        <begin position="6"/>
        <end position="298"/>
    </location>
</feature>
<dbReference type="PANTHER" id="PTHR11070:SF3">
    <property type="entry name" value="DNA 3'-5' HELICASE"/>
    <property type="match status" value="1"/>
</dbReference>
<organism evidence="14 15">
    <name type="scientific">Candidatus Desulfovibrio trichonymphae</name>
    <dbReference type="NCBI Taxonomy" id="1725232"/>
    <lineage>
        <taxon>Bacteria</taxon>
        <taxon>Pseudomonadati</taxon>
        <taxon>Thermodesulfobacteriota</taxon>
        <taxon>Desulfovibrionia</taxon>
        <taxon>Desulfovibrionales</taxon>
        <taxon>Desulfovibrionaceae</taxon>
        <taxon>Desulfovibrio</taxon>
    </lineage>
</organism>
<evidence type="ECO:0000256" key="1">
    <source>
        <dbReference type="ARBA" id="ARBA00009922"/>
    </source>
</evidence>
<dbReference type="Gene3D" id="3.40.50.300">
    <property type="entry name" value="P-loop containing nucleotide triphosphate hydrolases"/>
    <property type="match status" value="2"/>
</dbReference>
<keyword evidence="4 10" id="KW-0347">Helicase</keyword>
<dbReference type="AlphaFoldDB" id="A0A1J1DV20"/>
<sequence length="716" mass="79922">MIDYTATLNEAQYEAVTSGDGPVLVVAGAGSGKTRTIIYRLAWLVEHGTPPESILLLTFTRKAAHEMLHRAGLLLGAGLSRTQGGTFHAFAYGALRANHPLWLNGRPFTLMDASDITDAIRHCKEALKLGRGDRSFPKTQTIAGFFSKARNKELPLADVLEREAFHLLPHSEALVSLEVAYTAWRREKGLFDYDDLLFELEGLLADETAARILRRRFTHILVDEYQDTNRVQARITRLLAGVRAAGEVGADPCNVMAVGDEAQSIYAFRGADVRNILDFQKIFPGTRVIRLEENYRSTKPVLEVANSLLANAAESFHKTLFTRTEGGDPVRLVMPLSDMSEATLVVRRIRELLDIYLPHEIAVLFRAGFHSYHLEMALQQAGIAFRKYGGLRYTEAAHVKDIVAYARLVLNLLDMPAFARVAALHSGIGPKTVQKVYAALSLCDPAITSKALARYPGLQEDIGFVDKLRALQQKPEDIFSAVLEHYFPKLEFLYPDDWPRRRQGLEEIIQMAAGYAELDIFVADLALESPEADGSDNENRITLSTVHSAKGLEWNAVLIIDLVEDRFPSRHALARPDDFEEERRLMYVACTRARKNLDLYAPASIYSRATRGNLYVSQSPFVRELPLGLAEEWVESLGGTLTRRKISHPARSPHPSCDSLRNTEGEPARSPACGACRHRIFGRGKIVKHLPPDKVQVNFPGFGLKIILAEYLLMED</sequence>
<keyword evidence="6" id="KW-0413">Isomerase</keyword>
<dbReference type="Gene3D" id="1.10.10.160">
    <property type="match status" value="1"/>
</dbReference>